<accession>A0AAJ1WGP1</accession>
<organism evidence="2 3">
    <name type="scientific">Pseudarthrobacter niigatensis</name>
    <dbReference type="NCBI Taxonomy" id="369935"/>
    <lineage>
        <taxon>Bacteria</taxon>
        <taxon>Bacillati</taxon>
        <taxon>Actinomycetota</taxon>
        <taxon>Actinomycetes</taxon>
        <taxon>Micrococcales</taxon>
        <taxon>Micrococcaceae</taxon>
        <taxon>Pseudarthrobacter</taxon>
    </lineage>
</organism>
<sequence>MHKPGLLVALGVAAALLSACGPAGSACPAIAQATAVTVTVTAGYSSQVRTLHLRACQDGTCKESDAELRAGSSSVGQGCTEEGACSATASPDGTKVATLMLETLTESPMVVTASGTASDGTALAVRTLEFRPQALYPFGEQCGKFLSASLTLDGGGLHQQPVPQKPPG</sequence>
<dbReference type="EMBL" id="JAUSTB010000004">
    <property type="protein sequence ID" value="MDQ0145723.1"/>
    <property type="molecule type" value="Genomic_DNA"/>
</dbReference>
<name>A0AAJ1WGP1_9MICC</name>
<proteinExistence type="predicted"/>
<evidence type="ECO:0000256" key="1">
    <source>
        <dbReference type="SAM" id="SignalP"/>
    </source>
</evidence>
<gene>
    <name evidence="2" type="ORF">J2T23_001615</name>
</gene>
<evidence type="ECO:0008006" key="4">
    <source>
        <dbReference type="Google" id="ProtNLM"/>
    </source>
</evidence>
<protein>
    <recommendedName>
        <fullName evidence="4">Lipoprotein</fullName>
    </recommendedName>
</protein>
<dbReference type="PROSITE" id="PS51257">
    <property type="entry name" value="PROKAR_LIPOPROTEIN"/>
    <property type="match status" value="1"/>
</dbReference>
<dbReference type="RefSeq" id="WP_307358751.1">
    <property type="nucleotide sequence ID" value="NZ_JAUSTB010000004.1"/>
</dbReference>
<dbReference type="AlphaFoldDB" id="A0AAJ1WGP1"/>
<evidence type="ECO:0000313" key="3">
    <source>
        <dbReference type="Proteomes" id="UP001239267"/>
    </source>
</evidence>
<keyword evidence="1" id="KW-0732">Signal</keyword>
<feature type="signal peptide" evidence="1">
    <location>
        <begin position="1"/>
        <end position="25"/>
    </location>
</feature>
<comment type="caution">
    <text evidence="2">The sequence shown here is derived from an EMBL/GenBank/DDBJ whole genome shotgun (WGS) entry which is preliminary data.</text>
</comment>
<evidence type="ECO:0000313" key="2">
    <source>
        <dbReference type="EMBL" id="MDQ0145723.1"/>
    </source>
</evidence>
<feature type="chain" id="PRO_5042523378" description="Lipoprotein" evidence="1">
    <location>
        <begin position="26"/>
        <end position="168"/>
    </location>
</feature>
<reference evidence="2 3" key="1">
    <citation type="submission" date="2023-07" db="EMBL/GenBank/DDBJ databases">
        <title>Sorghum-associated microbial communities from plants grown in Nebraska, USA.</title>
        <authorList>
            <person name="Schachtman D."/>
        </authorList>
    </citation>
    <scope>NUCLEOTIDE SEQUENCE [LARGE SCALE GENOMIC DNA]</scope>
    <source>
        <strain evidence="2 3">DS1001</strain>
    </source>
</reference>
<keyword evidence="3" id="KW-1185">Reference proteome</keyword>
<dbReference type="Proteomes" id="UP001239267">
    <property type="component" value="Unassembled WGS sequence"/>
</dbReference>